<evidence type="ECO:0000259" key="2">
    <source>
        <dbReference type="Pfam" id="PF26640"/>
    </source>
</evidence>
<proteinExistence type="predicted"/>
<dbReference type="EMBL" id="ML995836">
    <property type="protein sequence ID" value="KAF2769162.1"/>
    <property type="molecule type" value="Genomic_DNA"/>
</dbReference>
<dbReference type="InterPro" id="IPR010730">
    <property type="entry name" value="HET"/>
</dbReference>
<keyword evidence="4" id="KW-1185">Reference proteome</keyword>
<organism evidence="3 4">
    <name type="scientific">Teratosphaeria nubilosa</name>
    <dbReference type="NCBI Taxonomy" id="161662"/>
    <lineage>
        <taxon>Eukaryota</taxon>
        <taxon>Fungi</taxon>
        <taxon>Dikarya</taxon>
        <taxon>Ascomycota</taxon>
        <taxon>Pezizomycotina</taxon>
        <taxon>Dothideomycetes</taxon>
        <taxon>Dothideomycetidae</taxon>
        <taxon>Mycosphaerellales</taxon>
        <taxon>Teratosphaeriaceae</taxon>
        <taxon>Teratosphaeria</taxon>
    </lineage>
</organism>
<dbReference type="Pfam" id="PF06985">
    <property type="entry name" value="HET"/>
    <property type="match status" value="1"/>
</dbReference>
<accession>A0A6G1L995</accession>
<name>A0A6G1L995_9PEZI</name>
<reference evidence="3" key="1">
    <citation type="journal article" date="2020" name="Stud. Mycol.">
        <title>101 Dothideomycetes genomes: a test case for predicting lifestyles and emergence of pathogens.</title>
        <authorList>
            <person name="Haridas S."/>
            <person name="Albert R."/>
            <person name="Binder M."/>
            <person name="Bloem J."/>
            <person name="Labutti K."/>
            <person name="Salamov A."/>
            <person name="Andreopoulos B."/>
            <person name="Baker S."/>
            <person name="Barry K."/>
            <person name="Bills G."/>
            <person name="Bluhm B."/>
            <person name="Cannon C."/>
            <person name="Castanera R."/>
            <person name="Culley D."/>
            <person name="Daum C."/>
            <person name="Ezra D."/>
            <person name="Gonzalez J."/>
            <person name="Henrissat B."/>
            <person name="Kuo A."/>
            <person name="Liang C."/>
            <person name="Lipzen A."/>
            <person name="Lutzoni F."/>
            <person name="Magnuson J."/>
            <person name="Mondo S."/>
            <person name="Nolan M."/>
            <person name="Ohm R."/>
            <person name="Pangilinan J."/>
            <person name="Park H.-J."/>
            <person name="Ramirez L."/>
            <person name="Alfaro M."/>
            <person name="Sun H."/>
            <person name="Tritt A."/>
            <person name="Yoshinaga Y."/>
            <person name="Zwiers L.-H."/>
            <person name="Turgeon B."/>
            <person name="Goodwin S."/>
            <person name="Spatafora J."/>
            <person name="Crous P."/>
            <person name="Grigoriev I."/>
        </authorList>
    </citation>
    <scope>NUCLEOTIDE SEQUENCE</scope>
    <source>
        <strain evidence="3">CBS 116005</strain>
    </source>
</reference>
<evidence type="ECO:0000259" key="1">
    <source>
        <dbReference type="Pfam" id="PF06985"/>
    </source>
</evidence>
<evidence type="ECO:0000313" key="4">
    <source>
        <dbReference type="Proteomes" id="UP000799436"/>
    </source>
</evidence>
<gene>
    <name evidence="3" type="ORF">EJ03DRAFT_327607</name>
</gene>
<dbReference type="OrthoDB" id="20872at2759"/>
<protein>
    <submittedName>
        <fullName evidence="3">HET-domain-containing protein</fullName>
    </submittedName>
</protein>
<dbReference type="PANTHER" id="PTHR10622">
    <property type="entry name" value="HET DOMAIN-CONTAINING PROTEIN"/>
    <property type="match status" value="1"/>
</dbReference>
<feature type="domain" description="DUF8212" evidence="2">
    <location>
        <begin position="234"/>
        <end position="257"/>
    </location>
</feature>
<evidence type="ECO:0000313" key="3">
    <source>
        <dbReference type="EMBL" id="KAF2769162.1"/>
    </source>
</evidence>
<feature type="domain" description="Heterokaryon incompatibility" evidence="1">
    <location>
        <begin position="22"/>
        <end position="146"/>
    </location>
</feature>
<dbReference type="Proteomes" id="UP000799436">
    <property type="component" value="Unassembled WGS sequence"/>
</dbReference>
<sequence>MRLLNTSTLCLEEYTGACVPPYAILSHTWGDDEVLYHDVQRQDLTATSKATWTKVRSACREALRRGHQHIWIDTCCINKASSAELQKSINSMYDWYARAAECYVYLSDLGAECPVLDDVPQSELETVWHRKFLRCAWWTRGWTLQELIAPRAVLFFGSAWTYIGSKESLLHLISADTAIPISILNTSQKPSTLSIAKRMSWAANRQTLLEEDRAYSLLGLLGVKMPIIYGEGLRAFKRLQEELIKISADQSLFAWSSRSCTSGCLLAESPDDFANDGNVFLVGRPPAAYGMTDQGLRLEAPMLYCEDGDYREYLVLLSCRYEDKPGADVALRLGTYDDIGESDSRSFYIAEDEALEDRDGCPGHGPGRSGRVALVDSGFMEFAHRRVVQLSCAIRPQCGGSWKSS</sequence>
<dbReference type="PANTHER" id="PTHR10622:SF10">
    <property type="entry name" value="HET DOMAIN-CONTAINING PROTEIN"/>
    <property type="match status" value="1"/>
</dbReference>
<dbReference type="Pfam" id="PF26640">
    <property type="entry name" value="DUF8212"/>
    <property type="match status" value="1"/>
</dbReference>
<dbReference type="AlphaFoldDB" id="A0A6G1L995"/>
<dbReference type="InterPro" id="IPR058525">
    <property type="entry name" value="DUF8212"/>
</dbReference>